<sequence>MEIEVDGAPNQQIASPDEASDNVMYFRTIMKSPVRKASTVVRSKEAGQKAVHLVVSSKESCLEVIKDSAHELIHLFDENVFGTIWDLKVHNYDFIAREDIELMVVRQAISVEHVTSARLPDAFQGLGMDSGQDLVLKVNEVFLPRAAKSKSLWVDMSDFEEHRAYGHRISVAPTGSAVVISALEDRMCILPLSKRLENKGQIFDAEMDAVVQQLVAKVIPVPGGKLGAIADLQFTHNDESGDNILHFAALVLRKGKGGFSSVLLFKANLESRTCFLMRSFNTQFCLTTVSLLRVVSQFVSSVSASDQILLGGEGGILLLDTSSASNYPNIGSEGMLATDMEISLSERRIPPLNELGGPNTLVTCIHVADCKEHHGNIKQREIILISTEEGKIWVAEIFQKASFEVKLLGSIDSPIVPSNIVSILGQGGYRRFLVNGDNGDSAVMMMRLNGNEIEIETLERLTMLGVTTDFTVLSDKNVNGGDEFDVLVCSGTGKHASIRRLRYGLPVETHVRSEKGLCDGIVGLYTITFEQKHDQSFLFMAFTTGCRVLTVGSELSDVTDDLGLNPTALTLHAAANSDGHLIQVSDEEVIVIQQPVLDSMDLDVIPCSQPERAVWRPAESTKISVSASLGNLVMCCTCGGTSIHILDTTRDQGSAGEFQIRGEITSFRSSEEVSCMAMTSLGAHGSETRKISIIGTYADALKARAGKIKIYSLGEEKREVELAQSIDLGIYSGSDLSGSVPQSFGILPEPAGGVFLVVGLRNGKVIIFTLNALSLPLVGLGTTRRLAESPITFVSITSYAGPSLIALVEDVAFLVTPSRASLQFQRIGFQPGGISHAAPFICDACPLGMAIVVDGQLKLVSIDRCEKLDVKTIPLALESEHTESESKLEDNFMPARVVWHPDAKLVIVGCNYSRKVCGAEEEPENKVMCCELRLIDHVSWSTVHVQHIGENERIHALALYRTLEDEVLVCVGTGPEISLVSKAQREVESTSLFEKRSASLNENESERSSDSDNEDQGVGDESPTGNETNLKRRRRESKVNSRLLIWRIVQKSGAPELVLVASISTRNACRAICQYQSCLAVATGETWTLYEFSRVRLEKKERSCNKTRFRRLLSKTARFLITSLTSNGFHLAVGDCVDSFSTWRIAFPVFSWQMRATRGYFARLEVRVCTESPQALKLEDCAIDLLVGNGFLPTIDNFTFKFTPTSGGCEFWKETSEGVHFAMVDYHAWGSDEGPPEGTKLKPVYIAIHAKASQSEVKGAFRECFQSERGGDRVEVCRSRFRSLAGESQQWCEGF</sequence>
<accession>L1JS98</accession>
<dbReference type="InterPro" id="IPR015943">
    <property type="entry name" value="WD40/YVTN_repeat-like_dom_sf"/>
</dbReference>
<name>L1JS98_GUITC</name>
<feature type="domain" description="RSE1/DDB1/CPSF1 first beta-propeller" evidence="2">
    <location>
        <begin position="52"/>
        <end position="459"/>
    </location>
</feature>
<feature type="domain" description="RSE1/DDB1/CPSF1 second beta-propeller" evidence="3">
    <location>
        <begin position="521"/>
        <end position="861"/>
    </location>
</feature>
<dbReference type="KEGG" id="gtt:GUITHDRAFT_134365"/>
<feature type="region of interest" description="Disordered" evidence="1">
    <location>
        <begin position="993"/>
        <end position="1034"/>
    </location>
</feature>
<dbReference type="Pfam" id="PF23726">
    <property type="entry name" value="Beta-prop_RSE1_2nd"/>
    <property type="match status" value="1"/>
</dbReference>
<dbReference type="HOGENOM" id="CLU_261939_0_0_1"/>
<dbReference type="GeneID" id="17308065"/>
<protein>
    <submittedName>
        <fullName evidence="4 5">Uncharacterized protein</fullName>
    </submittedName>
</protein>
<dbReference type="EnsemblProtists" id="EKX51431">
    <property type="protein sequence ID" value="EKX51431"/>
    <property type="gene ID" value="GUITHDRAFT_134365"/>
</dbReference>
<evidence type="ECO:0000256" key="1">
    <source>
        <dbReference type="SAM" id="MobiDB-lite"/>
    </source>
</evidence>
<evidence type="ECO:0000313" key="4">
    <source>
        <dbReference type="EMBL" id="EKX51431.1"/>
    </source>
</evidence>
<reference evidence="4 6" key="1">
    <citation type="journal article" date="2012" name="Nature">
        <title>Algal genomes reveal evolutionary mosaicism and the fate of nucleomorphs.</title>
        <authorList>
            <consortium name="DOE Joint Genome Institute"/>
            <person name="Curtis B.A."/>
            <person name="Tanifuji G."/>
            <person name="Burki F."/>
            <person name="Gruber A."/>
            <person name="Irimia M."/>
            <person name="Maruyama S."/>
            <person name="Arias M.C."/>
            <person name="Ball S.G."/>
            <person name="Gile G.H."/>
            <person name="Hirakawa Y."/>
            <person name="Hopkins J.F."/>
            <person name="Kuo A."/>
            <person name="Rensing S.A."/>
            <person name="Schmutz J."/>
            <person name="Symeonidi A."/>
            <person name="Elias M."/>
            <person name="Eveleigh R.J."/>
            <person name="Herman E.K."/>
            <person name="Klute M.J."/>
            <person name="Nakayama T."/>
            <person name="Obornik M."/>
            <person name="Reyes-Prieto A."/>
            <person name="Armbrust E.V."/>
            <person name="Aves S.J."/>
            <person name="Beiko R.G."/>
            <person name="Coutinho P."/>
            <person name="Dacks J.B."/>
            <person name="Durnford D.G."/>
            <person name="Fast N.M."/>
            <person name="Green B.R."/>
            <person name="Grisdale C.J."/>
            <person name="Hempel F."/>
            <person name="Henrissat B."/>
            <person name="Hoppner M.P."/>
            <person name="Ishida K."/>
            <person name="Kim E."/>
            <person name="Koreny L."/>
            <person name="Kroth P.G."/>
            <person name="Liu Y."/>
            <person name="Malik S.B."/>
            <person name="Maier U.G."/>
            <person name="McRose D."/>
            <person name="Mock T."/>
            <person name="Neilson J.A."/>
            <person name="Onodera N.T."/>
            <person name="Poole A.M."/>
            <person name="Pritham E.J."/>
            <person name="Richards T.A."/>
            <person name="Rocap G."/>
            <person name="Roy S.W."/>
            <person name="Sarai C."/>
            <person name="Schaack S."/>
            <person name="Shirato S."/>
            <person name="Slamovits C.H."/>
            <person name="Spencer D.F."/>
            <person name="Suzuki S."/>
            <person name="Worden A.Z."/>
            <person name="Zauner S."/>
            <person name="Barry K."/>
            <person name="Bell C."/>
            <person name="Bharti A.K."/>
            <person name="Crow J.A."/>
            <person name="Grimwood J."/>
            <person name="Kramer R."/>
            <person name="Lindquist E."/>
            <person name="Lucas S."/>
            <person name="Salamov A."/>
            <person name="McFadden G.I."/>
            <person name="Lane C.E."/>
            <person name="Keeling P.J."/>
            <person name="Gray M.W."/>
            <person name="Grigoriev I.V."/>
            <person name="Archibald J.M."/>
        </authorList>
    </citation>
    <scope>NUCLEOTIDE SEQUENCE</scope>
    <source>
        <strain evidence="4 6">CCMP2712</strain>
    </source>
</reference>
<dbReference type="RefSeq" id="XP_005838411.1">
    <property type="nucleotide sequence ID" value="XM_005838354.1"/>
</dbReference>
<dbReference type="OrthoDB" id="20774at2759"/>
<dbReference type="Pfam" id="PF10433">
    <property type="entry name" value="Beta-prop_RSE1_1st"/>
    <property type="match status" value="1"/>
</dbReference>
<dbReference type="Proteomes" id="UP000011087">
    <property type="component" value="Unassembled WGS sequence"/>
</dbReference>
<dbReference type="InterPro" id="IPR050358">
    <property type="entry name" value="RSE1/DDB1/CFT1"/>
</dbReference>
<dbReference type="InterPro" id="IPR018846">
    <property type="entry name" value="Beta-prop_RSE1/DDB1/CPSF1_1st"/>
</dbReference>
<evidence type="ECO:0000313" key="5">
    <source>
        <dbReference type="EnsemblProtists" id="EKX51431"/>
    </source>
</evidence>
<dbReference type="STRING" id="905079.L1JS98"/>
<evidence type="ECO:0000259" key="2">
    <source>
        <dbReference type="Pfam" id="PF10433"/>
    </source>
</evidence>
<dbReference type="eggNOG" id="KOG1898">
    <property type="taxonomic scope" value="Eukaryota"/>
</dbReference>
<evidence type="ECO:0000259" key="3">
    <source>
        <dbReference type="Pfam" id="PF23726"/>
    </source>
</evidence>
<organism evidence="4">
    <name type="scientific">Guillardia theta (strain CCMP2712)</name>
    <name type="common">Cryptophyte</name>
    <dbReference type="NCBI Taxonomy" id="905079"/>
    <lineage>
        <taxon>Eukaryota</taxon>
        <taxon>Cryptophyceae</taxon>
        <taxon>Pyrenomonadales</taxon>
        <taxon>Geminigeraceae</taxon>
        <taxon>Guillardia</taxon>
    </lineage>
</organism>
<dbReference type="Gene3D" id="2.130.10.10">
    <property type="entry name" value="YVTN repeat-like/Quinoprotein amine dehydrogenase"/>
    <property type="match status" value="2"/>
</dbReference>
<dbReference type="PANTHER" id="PTHR10644">
    <property type="entry name" value="DNA REPAIR/RNA PROCESSING CPSF FAMILY"/>
    <property type="match status" value="1"/>
</dbReference>
<evidence type="ECO:0000313" key="6">
    <source>
        <dbReference type="Proteomes" id="UP000011087"/>
    </source>
</evidence>
<dbReference type="EMBL" id="JH992975">
    <property type="protein sequence ID" value="EKX51431.1"/>
    <property type="molecule type" value="Genomic_DNA"/>
</dbReference>
<gene>
    <name evidence="4" type="ORF">GUITHDRAFT_134365</name>
</gene>
<proteinExistence type="predicted"/>
<dbReference type="PaxDb" id="55529-EKX51431"/>
<reference evidence="6" key="2">
    <citation type="submission" date="2012-11" db="EMBL/GenBank/DDBJ databases">
        <authorList>
            <person name="Kuo A."/>
            <person name="Curtis B.A."/>
            <person name="Tanifuji G."/>
            <person name="Burki F."/>
            <person name="Gruber A."/>
            <person name="Irimia M."/>
            <person name="Maruyama S."/>
            <person name="Arias M.C."/>
            <person name="Ball S.G."/>
            <person name="Gile G.H."/>
            <person name="Hirakawa Y."/>
            <person name="Hopkins J.F."/>
            <person name="Rensing S.A."/>
            <person name="Schmutz J."/>
            <person name="Symeonidi A."/>
            <person name="Elias M."/>
            <person name="Eveleigh R.J."/>
            <person name="Herman E.K."/>
            <person name="Klute M.J."/>
            <person name="Nakayama T."/>
            <person name="Obornik M."/>
            <person name="Reyes-Prieto A."/>
            <person name="Armbrust E.V."/>
            <person name="Aves S.J."/>
            <person name="Beiko R.G."/>
            <person name="Coutinho P."/>
            <person name="Dacks J.B."/>
            <person name="Durnford D.G."/>
            <person name="Fast N.M."/>
            <person name="Green B.R."/>
            <person name="Grisdale C."/>
            <person name="Hempe F."/>
            <person name="Henrissat B."/>
            <person name="Hoppner M.P."/>
            <person name="Ishida K.-I."/>
            <person name="Kim E."/>
            <person name="Koreny L."/>
            <person name="Kroth P.G."/>
            <person name="Liu Y."/>
            <person name="Malik S.-B."/>
            <person name="Maier U.G."/>
            <person name="McRose D."/>
            <person name="Mock T."/>
            <person name="Neilson J.A."/>
            <person name="Onodera N.T."/>
            <person name="Poole A.M."/>
            <person name="Pritham E.J."/>
            <person name="Richards T.A."/>
            <person name="Rocap G."/>
            <person name="Roy S.W."/>
            <person name="Sarai C."/>
            <person name="Schaack S."/>
            <person name="Shirato S."/>
            <person name="Slamovits C.H."/>
            <person name="Spencer D.F."/>
            <person name="Suzuki S."/>
            <person name="Worden A.Z."/>
            <person name="Zauner S."/>
            <person name="Barry K."/>
            <person name="Bell C."/>
            <person name="Bharti A.K."/>
            <person name="Crow J.A."/>
            <person name="Grimwood J."/>
            <person name="Kramer R."/>
            <person name="Lindquist E."/>
            <person name="Lucas S."/>
            <person name="Salamov A."/>
            <person name="McFadden G.I."/>
            <person name="Lane C.E."/>
            <person name="Keeling P.J."/>
            <person name="Gray M.W."/>
            <person name="Grigoriev I.V."/>
            <person name="Archibald J.M."/>
        </authorList>
    </citation>
    <scope>NUCLEOTIDE SEQUENCE</scope>
    <source>
        <strain evidence="6">CCMP2712</strain>
    </source>
</reference>
<reference evidence="5" key="3">
    <citation type="submission" date="2016-03" db="UniProtKB">
        <authorList>
            <consortium name="EnsemblProtists"/>
        </authorList>
    </citation>
    <scope>IDENTIFICATION</scope>
</reference>
<dbReference type="InterPro" id="IPR058543">
    <property type="entry name" value="Beta-prop_RSE1/DDB1/CPSF1_2nd"/>
</dbReference>
<keyword evidence="6" id="KW-1185">Reference proteome</keyword>